<proteinExistence type="predicted"/>
<keyword evidence="4" id="KW-1185">Reference proteome</keyword>
<accession>A0A9X3F4E5</accession>
<protein>
    <submittedName>
        <fullName evidence="3">Glycoside hydrolase family protein</fullName>
    </submittedName>
</protein>
<evidence type="ECO:0000259" key="2">
    <source>
        <dbReference type="Pfam" id="PF11790"/>
    </source>
</evidence>
<dbReference type="GO" id="GO:0016787">
    <property type="term" value="F:hydrolase activity"/>
    <property type="evidence" value="ECO:0007669"/>
    <property type="project" value="UniProtKB-KW"/>
</dbReference>
<dbReference type="SUPFAM" id="SSF51445">
    <property type="entry name" value="(Trans)glycosidases"/>
    <property type="match status" value="1"/>
</dbReference>
<feature type="domain" description="Asl1-like glycosyl hydrolase catalytic" evidence="2">
    <location>
        <begin position="47"/>
        <end position="281"/>
    </location>
</feature>
<dbReference type="InterPro" id="IPR017853">
    <property type="entry name" value="GH"/>
</dbReference>
<keyword evidence="3" id="KW-0378">Hydrolase</keyword>
<feature type="signal peptide" evidence="1">
    <location>
        <begin position="1"/>
        <end position="22"/>
    </location>
</feature>
<evidence type="ECO:0000313" key="3">
    <source>
        <dbReference type="EMBL" id="MCY1720273.1"/>
    </source>
</evidence>
<dbReference type="PROSITE" id="PS51257">
    <property type="entry name" value="PROKAR_LIPOPROTEIN"/>
    <property type="match status" value="1"/>
</dbReference>
<dbReference type="Gene3D" id="3.20.20.80">
    <property type="entry name" value="Glycosidases"/>
    <property type="match status" value="1"/>
</dbReference>
<sequence>MGKRIFYINLLIVLLVSGCSKNEVDETPDKEEQTINLNPKKGCCITTKNADWYKKIESLNASWHYSWNYELKAQEPDDVEFVPMIWGAWSDTSKVLEKLDHIQGLRSDDKVKYLLGFNEPDKQDQANMSVEAALAYWPKLETSGLPLGSPACANPTGEWMQAFMEEAANRNYRIDFVCIHWYGGISVSAFLNRLNEIHELYGKPIWITEFAPADWNASIPAESKHTKTEILGFMKEVLPALDDLEYIERYAWFSSNENNGPLGNAALFDTSGNLTNLGKYYSNFEGNIK</sequence>
<dbReference type="InterPro" id="IPR024655">
    <property type="entry name" value="Asl1_glyco_hydro_catalytic"/>
</dbReference>
<dbReference type="PANTHER" id="PTHR34154:SF3">
    <property type="entry name" value="ALKALI-SENSITIVE LINKAGE PROTEIN 1"/>
    <property type="match status" value="1"/>
</dbReference>
<keyword evidence="1" id="KW-0732">Signal</keyword>
<dbReference type="Proteomes" id="UP001145087">
    <property type="component" value="Unassembled WGS sequence"/>
</dbReference>
<evidence type="ECO:0000256" key="1">
    <source>
        <dbReference type="SAM" id="SignalP"/>
    </source>
</evidence>
<dbReference type="EMBL" id="JAPOHD010000015">
    <property type="protein sequence ID" value="MCY1720273.1"/>
    <property type="molecule type" value="Genomic_DNA"/>
</dbReference>
<dbReference type="GO" id="GO:0071966">
    <property type="term" value="P:fungal-type cell wall polysaccharide metabolic process"/>
    <property type="evidence" value="ECO:0007669"/>
    <property type="project" value="TreeGrafter"/>
</dbReference>
<dbReference type="RefSeq" id="WP_343332606.1">
    <property type="nucleotide sequence ID" value="NZ_JAPOHD010000015.1"/>
</dbReference>
<comment type="caution">
    <text evidence="3">The sequence shown here is derived from an EMBL/GenBank/DDBJ whole genome shotgun (WGS) entry which is preliminary data.</text>
</comment>
<dbReference type="InterPro" id="IPR053183">
    <property type="entry name" value="ASL1"/>
</dbReference>
<dbReference type="AlphaFoldDB" id="A0A9X3F4E5"/>
<evidence type="ECO:0000313" key="4">
    <source>
        <dbReference type="Proteomes" id="UP001145087"/>
    </source>
</evidence>
<reference evidence="3" key="1">
    <citation type="submission" date="2022-11" db="EMBL/GenBank/DDBJ databases">
        <title>Marilongibacter aestuarii gen. nov., sp. nov., isolated from tidal flat sediment.</title>
        <authorList>
            <person name="Jiayan W."/>
        </authorList>
    </citation>
    <scope>NUCLEOTIDE SEQUENCE</scope>
    <source>
        <strain evidence="3">Z1-6</strain>
    </source>
</reference>
<name>A0A9X3F4E5_9BACT</name>
<feature type="chain" id="PRO_5040969238" evidence="1">
    <location>
        <begin position="23"/>
        <end position="289"/>
    </location>
</feature>
<dbReference type="PANTHER" id="PTHR34154">
    <property type="entry name" value="ALKALI-SENSITIVE LINKAGE PROTEIN 1"/>
    <property type="match status" value="1"/>
</dbReference>
<gene>
    <name evidence="3" type="ORF">OU798_07955</name>
</gene>
<dbReference type="Pfam" id="PF11790">
    <property type="entry name" value="Glyco_hydro_cc"/>
    <property type="match status" value="1"/>
</dbReference>
<organism evidence="3 4">
    <name type="scientific">Draconibacterium aestuarii</name>
    <dbReference type="NCBI Taxonomy" id="2998507"/>
    <lineage>
        <taxon>Bacteria</taxon>
        <taxon>Pseudomonadati</taxon>
        <taxon>Bacteroidota</taxon>
        <taxon>Bacteroidia</taxon>
        <taxon>Marinilabiliales</taxon>
        <taxon>Prolixibacteraceae</taxon>
        <taxon>Draconibacterium</taxon>
    </lineage>
</organism>